<evidence type="ECO:0000256" key="1">
    <source>
        <dbReference type="ARBA" id="ARBA00006484"/>
    </source>
</evidence>
<dbReference type="CDD" id="cd05233">
    <property type="entry name" value="SDR_c"/>
    <property type="match status" value="1"/>
</dbReference>
<dbReference type="AlphaFoldDB" id="A0A4R1NKV6"/>
<dbReference type="PRINTS" id="PR00080">
    <property type="entry name" value="SDRFAMILY"/>
</dbReference>
<dbReference type="Pfam" id="PF00106">
    <property type="entry name" value="adh_short"/>
    <property type="match status" value="1"/>
</dbReference>
<evidence type="ECO:0000256" key="2">
    <source>
        <dbReference type="RuleBase" id="RU000363"/>
    </source>
</evidence>
<evidence type="ECO:0000313" key="3">
    <source>
        <dbReference type="EMBL" id="TCL08299.1"/>
    </source>
</evidence>
<protein>
    <submittedName>
        <fullName evidence="3">3-oxoacyl-[acyl-carrier protein] reductase</fullName>
    </submittedName>
</protein>
<dbReference type="EMBL" id="SMGR01000001">
    <property type="protein sequence ID" value="TCL08299.1"/>
    <property type="molecule type" value="Genomic_DNA"/>
</dbReference>
<dbReference type="GO" id="GO:0032787">
    <property type="term" value="P:monocarboxylic acid metabolic process"/>
    <property type="evidence" value="ECO:0007669"/>
    <property type="project" value="UniProtKB-ARBA"/>
</dbReference>
<reference evidence="3 4" key="1">
    <citation type="submission" date="2019-03" db="EMBL/GenBank/DDBJ databases">
        <title>Genomic Encyclopedia of Archaeal and Bacterial Type Strains, Phase II (KMG-II): from individual species to whole genera.</title>
        <authorList>
            <person name="Goeker M."/>
        </authorList>
    </citation>
    <scope>NUCLEOTIDE SEQUENCE [LARGE SCALE GENOMIC DNA]</scope>
    <source>
        <strain evidence="3 4">DSM 26433</strain>
    </source>
</reference>
<dbReference type="PRINTS" id="PR00081">
    <property type="entry name" value="GDHRDH"/>
</dbReference>
<sequence length="239" mass="24977">MTEIAIVTGGTRGIGRRTSIMLAQKGYAVIATYRSGTETAQSLEVESDGAISTQIVDGSDSDAVLEFAETVLKSATPKILVNNAGVTGDDLFLNSNAEKIGRIMQVNFGGVLNYCSAFVPAMTAARQGDIVNTSSVAATKVKEGNAAYGCAKAAIDRLTLGIAQETARFGVRVNAVAPGFVETDMFDSFAGVNAKAIMRAIPGRRITQPDEVAHMIVALATRQISTTGTILRVGNGENI</sequence>
<comment type="similarity">
    <text evidence="1 2">Belongs to the short-chain dehydrogenases/reductases (SDR) family.</text>
</comment>
<proteinExistence type="inferred from homology"/>
<dbReference type="SUPFAM" id="SSF51735">
    <property type="entry name" value="NAD(P)-binding Rossmann-fold domains"/>
    <property type="match status" value="1"/>
</dbReference>
<evidence type="ECO:0000313" key="4">
    <source>
        <dbReference type="Proteomes" id="UP000295673"/>
    </source>
</evidence>
<dbReference type="Gene3D" id="3.40.50.720">
    <property type="entry name" value="NAD(P)-binding Rossmann-like Domain"/>
    <property type="match status" value="1"/>
</dbReference>
<dbReference type="Proteomes" id="UP000295673">
    <property type="component" value="Unassembled WGS sequence"/>
</dbReference>
<keyword evidence="4" id="KW-1185">Reference proteome</keyword>
<dbReference type="RefSeq" id="WP_132858437.1">
    <property type="nucleotide sequence ID" value="NZ_SMGR01000001.1"/>
</dbReference>
<dbReference type="PANTHER" id="PTHR42879">
    <property type="entry name" value="3-OXOACYL-(ACYL-CARRIER-PROTEIN) REDUCTASE"/>
    <property type="match status" value="1"/>
</dbReference>
<organism evidence="3 4">
    <name type="scientific">Shimia isoporae</name>
    <dbReference type="NCBI Taxonomy" id="647720"/>
    <lineage>
        <taxon>Bacteria</taxon>
        <taxon>Pseudomonadati</taxon>
        <taxon>Pseudomonadota</taxon>
        <taxon>Alphaproteobacteria</taxon>
        <taxon>Rhodobacterales</taxon>
        <taxon>Roseobacteraceae</taxon>
    </lineage>
</organism>
<comment type="caution">
    <text evidence="3">The sequence shown here is derived from an EMBL/GenBank/DDBJ whole genome shotgun (WGS) entry which is preliminary data.</text>
</comment>
<name>A0A4R1NKV6_9RHOB</name>
<accession>A0A4R1NKV6</accession>
<dbReference type="InterPro" id="IPR036291">
    <property type="entry name" value="NAD(P)-bd_dom_sf"/>
</dbReference>
<dbReference type="OrthoDB" id="9810734at2"/>
<gene>
    <name evidence="3" type="ORF">BXY66_0334</name>
</gene>
<dbReference type="PROSITE" id="PS00061">
    <property type="entry name" value="ADH_SHORT"/>
    <property type="match status" value="1"/>
</dbReference>
<dbReference type="InterPro" id="IPR020904">
    <property type="entry name" value="Sc_DH/Rdtase_CS"/>
</dbReference>
<dbReference type="PANTHER" id="PTHR42879:SF2">
    <property type="entry name" value="3-OXOACYL-[ACYL-CARRIER-PROTEIN] REDUCTASE FABG"/>
    <property type="match status" value="1"/>
</dbReference>
<dbReference type="InterPro" id="IPR050259">
    <property type="entry name" value="SDR"/>
</dbReference>
<dbReference type="InterPro" id="IPR002347">
    <property type="entry name" value="SDR_fam"/>
</dbReference>